<gene>
    <name evidence="1" type="ORF">F2P81_022002</name>
</gene>
<evidence type="ECO:0000313" key="2">
    <source>
        <dbReference type="Proteomes" id="UP000438429"/>
    </source>
</evidence>
<dbReference type="Proteomes" id="UP000438429">
    <property type="component" value="Unassembled WGS sequence"/>
</dbReference>
<protein>
    <submittedName>
        <fullName evidence="1">Uncharacterized protein</fullName>
    </submittedName>
</protein>
<evidence type="ECO:0000313" key="1">
    <source>
        <dbReference type="EMBL" id="KAF0025121.1"/>
    </source>
</evidence>
<sequence>MQMLQSGPLVLLSRLSLKSNQERRVSVASALAPLLMQMTARCLQETRRVWDFLPLFGLHFYTTSEKIVKPDALCWRERWSEKGEEWTSKIDDLHADFA</sequence>
<organism evidence="1 2">
    <name type="scientific">Scophthalmus maximus</name>
    <name type="common">Turbot</name>
    <name type="synonym">Psetta maxima</name>
    <dbReference type="NCBI Taxonomy" id="52904"/>
    <lineage>
        <taxon>Eukaryota</taxon>
        <taxon>Metazoa</taxon>
        <taxon>Chordata</taxon>
        <taxon>Craniata</taxon>
        <taxon>Vertebrata</taxon>
        <taxon>Euteleostomi</taxon>
        <taxon>Actinopterygii</taxon>
        <taxon>Neopterygii</taxon>
        <taxon>Teleostei</taxon>
        <taxon>Neoteleostei</taxon>
        <taxon>Acanthomorphata</taxon>
        <taxon>Carangaria</taxon>
        <taxon>Pleuronectiformes</taxon>
        <taxon>Pleuronectoidei</taxon>
        <taxon>Scophthalmidae</taxon>
        <taxon>Scophthalmus</taxon>
    </lineage>
</organism>
<accession>A0A6A4S1R7</accession>
<dbReference type="EMBL" id="VEVO01000020">
    <property type="protein sequence ID" value="KAF0025121.1"/>
    <property type="molecule type" value="Genomic_DNA"/>
</dbReference>
<reference evidence="1 2" key="1">
    <citation type="submission" date="2019-06" db="EMBL/GenBank/DDBJ databases">
        <title>Draft genomes of female and male turbot (Scophthalmus maximus).</title>
        <authorList>
            <person name="Xu H."/>
            <person name="Xu X.-W."/>
            <person name="Shao C."/>
            <person name="Chen S."/>
        </authorList>
    </citation>
    <scope>NUCLEOTIDE SEQUENCE [LARGE SCALE GENOMIC DNA]</scope>
    <source>
        <strain evidence="1">Ysfricsl-2016a</strain>
        <tissue evidence="1">Blood</tissue>
    </source>
</reference>
<comment type="caution">
    <text evidence="1">The sequence shown here is derived from an EMBL/GenBank/DDBJ whole genome shotgun (WGS) entry which is preliminary data.</text>
</comment>
<proteinExistence type="predicted"/>
<dbReference type="AlphaFoldDB" id="A0A6A4S1R7"/>
<name>A0A6A4S1R7_SCOMX</name>